<reference evidence="5 6" key="1">
    <citation type="submission" date="2017-02" db="EMBL/GenBank/DDBJ databases">
        <title>Whole genome sequencing of Rhodanobacter lindaniclasticus DSM 17932.</title>
        <authorList>
            <person name="Kumar S."/>
            <person name="Patil P."/>
            <person name="Patil P.B."/>
        </authorList>
    </citation>
    <scope>NUCLEOTIDE SEQUENCE [LARGE SCALE GENOMIC DNA]</scope>
    <source>
        <strain evidence="5 6">DSM 17932</strain>
    </source>
</reference>
<dbReference type="InterPro" id="IPR050204">
    <property type="entry name" value="AraC_XylS_family_regulators"/>
</dbReference>
<organism evidence="5 6">
    <name type="scientific">Rhodanobacter lindaniclasticus</name>
    <dbReference type="NCBI Taxonomy" id="75310"/>
    <lineage>
        <taxon>Bacteria</taxon>
        <taxon>Pseudomonadati</taxon>
        <taxon>Pseudomonadota</taxon>
        <taxon>Gammaproteobacteria</taxon>
        <taxon>Lysobacterales</taxon>
        <taxon>Rhodanobacteraceae</taxon>
        <taxon>Rhodanobacter</taxon>
    </lineage>
</organism>
<protein>
    <submittedName>
        <fullName evidence="5">AraC family transcriptional regulator</fullName>
    </submittedName>
</protein>
<dbReference type="PANTHER" id="PTHR46796:SF13">
    <property type="entry name" value="HTH-TYPE TRANSCRIPTIONAL ACTIVATOR RHAS"/>
    <property type="match status" value="1"/>
</dbReference>
<dbReference type="OrthoDB" id="9783876at2"/>
<keyword evidence="3" id="KW-0804">Transcription</keyword>
<accession>A0A4S3K971</accession>
<evidence type="ECO:0000256" key="2">
    <source>
        <dbReference type="ARBA" id="ARBA00023125"/>
    </source>
</evidence>
<dbReference type="InterPro" id="IPR018062">
    <property type="entry name" value="HTH_AraC-typ_CS"/>
</dbReference>
<dbReference type="GO" id="GO:0043565">
    <property type="term" value="F:sequence-specific DNA binding"/>
    <property type="evidence" value="ECO:0007669"/>
    <property type="project" value="InterPro"/>
</dbReference>
<feature type="domain" description="HTH araC/xylS-type" evidence="4">
    <location>
        <begin position="184"/>
        <end position="281"/>
    </location>
</feature>
<evidence type="ECO:0000313" key="5">
    <source>
        <dbReference type="EMBL" id="THD04816.1"/>
    </source>
</evidence>
<dbReference type="InterPro" id="IPR018060">
    <property type="entry name" value="HTH_AraC"/>
</dbReference>
<dbReference type="AlphaFoldDB" id="A0A4S3K971"/>
<dbReference type="InterPro" id="IPR009057">
    <property type="entry name" value="Homeodomain-like_sf"/>
</dbReference>
<dbReference type="PROSITE" id="PS00041">
    <property type="entry name" value="HTH_ARAC_FAMILY_1"/>
    <property type="match status" value="1"/>
</dbReference>
<dbReference type="Pfam" id="PF12833">
    <property type="entry name" value="HTH_18"/>
    <property type="match status" value="1"/>
</dbReference>
<dbReference type="Gene3D" id="1.10.10.60">
    <property type="entry name" value="Homeodomain-like"/>
    <property type="match status" value="2"/>
</dbReference>
<sequence length="290" mass="31998">MASLDRLSSLMERFHVRAHLFHAGALCGLTQFDARPGRGFLHVLRRGELVVTHRPRSGVSRRIEVAEPSLLFYPRPLAHSFHNAPAEGSDFVCATLDFDGGAQHPLARALPSLLVLPLRAVDGLEHTLALLFAEAERVRCGQRLLADRLFDVLVLQLLRWLLDHPAEAKLPPGMLVGLSDPKLARTLTAIHEQPGADWSLATMAETAGMSRSAFAAAFRQHVGHTPVEYLTQWRIAIAQVMLRHGASLKTASLRLGYRNASSLSRVFTQSVGMSPRAWLRKEPKPKQGAE</sequence>
<evidence type="ECO:0000259" key="4">
    <source>
        <dbReference type="PROSITE" id="PS01124"/>
    </source>
</evidence>
<dbReference type="PROSITE" id="PS01124">
    <property type="entry name" value="HTH_ARAC_FAMILY_2"/>
    <property type="match status" value="1"/>
</dbReference>
<dbReference type="SUPFAM" id="SSF46689">
    <property type="entry name" value="Homeodomain-like"/>
    <property type="match status" value="2"/>
</dbReference>
<keyword evidence="1" id="KW-0805">Transcription regulation</keyword>
<evidence type="ECO:0000313" key="6">
    <source>
        <dbReference type="Proteomes" id="UP000306317"/>
    </source>
</evidence>
<proteinExistence type="predicted"/>
<dbReference type="SMART" id="SM00342">
    <property type="entry name" value="HTH_ARAC"/>
    <property type="match status" value="1"/>
</dbReference>
<evidence type="ECO:0000256" key="1">
    <source>
        <dbReference type="ARBA" id="ARBA00023015"/>
    </source>
</evidence>
<dbReference type="Proteomes" id="UP000306317">
    <property type="component" value="Unassembled WGS sequence"/>
</dbReference>
<dbReference type="InterPro" id="IPR032783">
    <property type="entry name" value="AraC_lig"/>
</dbReference>
<keyword evidence="2" id="KW-0238">DNA-binding</keyword>
<dbReference type="RefSeq" id="WP_136259936.1">
    <property type="nucleotide sequence ID" value="NZ_MWIO01000071.1"/>
</dbReference>
<gene>
    <name evidence="5" type="ORF">B1991_17255</name>
</gene>
<keyword evidence="6" id="KW-1185">Reference proteome</keyword>
<comment type="caution">
    <text evidence="5">The sequence shown here is derived from an EMBL/GenBank/DDBJ whole genome shotgun (WGS) entry which is preliminary data.</text>
</comment>
<evidence type="ECO:0000256" key="3">
    <source>
        <dbReference type="ARBA" id="ARBA00023163"/>
    </source>
</evidence>
<dbReference type="PANTHER" id="PTHR46796">
    <property type="entry name" value="HTH-TYPE TRANSCRIPTIONAL ACTIVATOR RHAS-RELATED"/>
    <property type="match status" value="1"/>
</dbReference>
<dbReference type="GO" id="GO:0003700">
    <property type="term" value="F:DNA-binding transcription factor activity"/>
    <property type="evidence" value="ECO:0007669"/>
    <property type="project" value="InterPro"/>
</dbReference>
<dbReference type="Pfam" id="PF12852">
    <property type="entry name" value="Cupin_6"/>
    <property type="match status" value="1"/>
</dbReference>
<dbReference type="EMBL" id="MWIO01000071">
    <property type="protein sequence ID" value="THD04816.1"/>
    <property type="molecule type" value="Genomic_DNA"/>
</dbReference>
<name>A0A4S3K971_9GAMM</name>